<sequence length="269" mass="29903">MAEFRCSEVANTLKLDCRIYGTGHNGFGQIELNGKPKISKPIALEECITKHSINQIYATWRYTVLVRDTSLLLQGSLEPSGQHQYKTIELPYSIKKLCVSHDHILVGLTIDNILVLSKDLSSVFTKHTSSQKFEDFWRTHESMLVQESNKYYSILKLRGTTISSIHIPLKIVTAVSQVVCGHSHTVILTADTSVYVYGNGARGELGLGDLEGRREPVQLEALGGLRVIQLSSGGWHNLALTESGDVYSWGWNESCQLGLESLIQVKLCN</sequence>
<evidence type="ECO:0000256" key="1">
    <source>
        <dbReference type="PROSITE-ProRule" id="PRU00235"/>
    </source>
</evidence>
<dbReference type="PRINTS" id="PR00633">
    <property type="entry name" value="RCCNDNSATION"/>
</dbReference>
<dbReference type="EMBL" id="JAKMXF010000111">
    <property type="protein sequence ID" value="KAI6657482.1"/>
    <property type="molecule type" value="Genomic_DNA"/>
</dbReference>
<gene>
    <name evidence="2" type="ORF">LOD99_228</name>
</gene>
<dbReference type="Pfam" id="PF00415">
    <property type="entry name" value="RCC1"/>
    <property type="match status" value="2"/>
</dbReference>
<dbReference type="InterPro" id="IPR009091">
    <property type="entry name" value="RCC1/BLIP-II"/>
</dbReference>
<dbReference type="PANTHER" id="PTHR46849:SF1">
    <property type="entry name" value="RCC1 DOMAIN-CONTAINING PROTEIN 1"/>
    <property type="match status" value="1"/>
</dbReference>
<dbReference type="SUPFAM" id="SSF50985">
    <property type="entry name" value="RCC1/BLIP-II"/>
    <property type="match status" value="1"/>
</dbReference>
<evidence type="ECO:0000313" key="3">
    <source>
        <dbReference type="Proteomes" id="UP001165289"/>
    </source>
</evidence>
<reference evidence="2 3" key="1">
    <citation type="journal article" date="2023" name="BMC Biol.">
        <title>The compact genome of the sponge Oopsacas minuta (Hexactinellida) is lacking key metazoan core genes.</title>
        <authorList>
            <person name="Santini S."/>
            <person name="Schenkelaars Q."/>
            <person name="Jourda C."/>
            <person name="Duchesne M."/>
            <person name="Belahbib H."/>
            <person name="Rocher C."/>
            <person name="Selva M."/>
            <person name="Riesgo A."/>
            <person name="Vervoort M."/>
            <person name="Leys S.P."/>
            <person name="Kodjabachian L."/>
            <person name="Le Bivic A."/>
            <person name="Borchiellini C."/>
            <person name="Claverie J.M."/>
            <person name="Renard E."/>
        </authorList>
    </citation>
    <scope>NUCLEOTIDE SEQUENCE [LARGE SCALE GENOMIC DNA]</scope>
    <source>
        <strain evidence="2">SPO-2</strain>
    </source>
</reference>
<organism evidence="2 3">
    <name type="scientific">Oopsacas minuta</name>
    <dbReference type="NCBI Taxonomy" id="111878"/>
    <lineage>
        <taxon>Eukaryota</taxon>
        <taxon>Metazoa</taxon>
        <taxon>Porifera</taxon>
        <taxon>Hexactinellida</taxon>
        <taxon>Hexasterophora</taxon>
        <taxon>Lyssacinosida</taxon>
        <taxon>Leucopsacidae</taxon>
        <taxon>Oopsacas</taxon>
    </lineage>
</organism>
<dbReference type="PROSITE" id="PS50012">
    <property type="entry name" value="RCC1_3"/>
    <property type="match status" value="1"/>
</dbReference>
<feature type="repeat" description="RCC1" evidence="1">
    <location>
        <begin position="192"/>
        <end position="243"/>
    </location>
</feature>
<dbReference type="Proteomes" id="UP001165289">
    <property type="component" value="Unassembled WGS sequence"/>
</dbReference>
<keyword evidence="3" id="KW-1185">Reference proteome</keyword>
<dbReference type="Gene3D" id="2.130.10.30">
    <property type="entry name" value="Regulator of chromosome condensation 1/beta-lactamase-inhibitor protein II"/>
    <property type="match status" value="1"/>
</dbReference>
<dbReference type="AlphaFoldDB" id="A0AAV7K8D2"/>
<dbReference type="PANTHER" id="PTHR46849">
    <property type="entry name" value="RCC1 DOMAIN-CONTAINING PROTEIN 1"/>
    <property type="match status" value="1"/>
</dbReference>
<evidence type="ECO:0000313" key="2">
    <source>
        <dbReference type="EMBL" id="KAI6657482.1"/>
    </source>
</evidence>
<protein>
    <submittedName>
        <fullName evidence="2">RCC1 domain-containing protein 1</fullName>
    </submittedName>
</protein>
<dbReference type="InterPro" id="IPR052830">
    <property type="entry name" value="RCC1_domain-containing"/>
</dbReference>
<name>A0AAV7K8D2_9METZ</name>
<comment type="caution">
    <text evidence="2">The sequence shown here is derived from an EMBL/GenBank/DDBJ whole genome shotgun (WGS) entry which is preliminary data.</text>
</comment>
<proteinExistence type="predicted"/>
<dbReference type="InterPro" id="IPR000408">
    <property type="entry name" value="Reg_chr_condens"/>
</dbReference>
<accession>A0AAV7K8D2</accession>